<dbReference type="AlphaFoldDB" id="A0A0L8HWX5"/>
<proteinExistence type="predicted"/>
<evidence type="ECO:0000256" key="1">
    <source>
        <dbReference type="SAM" id="Phobius"/>
    </source>
</evidence>
<feature type="transmembrane region" description="Helical" evidence="1">
    <location>
        <begin position="32"/>
        <end position="54"/>
    </location>
</feature>
<sequence>MQHYFDSNLFILKREFLIVLKNLIRKKSGSNIFFNSFLLCVEGYIIIAAVCPVLKTATFEVCDLSKSKRP</sequence>
<organism evidence="2">
    <name type="scientific">Octopus bimaculoides</name>
    <name type="common">California two-spotted octopus</name>
    <dbReference type="NCBI Taxonomy" id="37653"/>
    <lineage>
        <taxon>Eukaryota</taxon>
        <taxon>Metazoa</taxon>
        <taxon>Spiralia</taxon>
        <taxon>Lophotrochozoa</taxon>
        <taxon>Mollusca</taxon>
        <taxon>Cephalopoda</taxon>
        <taxon>Coleoidea</taxon>
        <taxon>Octopodiformes</taxon>
        <taxon>Octopoda</taxon>
        <taxon>Incirrata</taxon>
        <taxon>Octopodidae</taxon>
        <taxon>Octopus</taxon>
    </lineage>
</organism>
<name>A0A0L8HWX5_OCTBM</name>
<accession>A0A0L8HWX5</accession>
<evidence type="ECO:0000313" key="2">
    <source>
        <dbReference type="EMBL" id="KOF93691.1"/>
    </source>
</evidence>
<keyword evidence="1" id="KW-1133">Transmembrane helix</keyword>
<dbReference type="EMBL" id="KQ417105">
    <property type="protein sequence ID" value="KOF93691.1"/>
    <property type="molecule type" value="Genomic_DNA"/>
</dbReference>
<gene>
    <name evidence="2" type="ORF">OCBIM_22003750mg</name>
</gene>
<keyword evidence="1" id="KW-0812">Transmembrane</keyword>
<protein>
    <submittedName>
        <fullName evidence="2">Uncharacterized protein</fullName>
    </submittedName>
</protein>
<keyword evidence="1" id="KW-0472">Membrane</keyword>
<reference evidence="2" key="1">
    <citation type="submission" date="2015-07" db="EMBL/GenBank/DDBJ databases">
        <title>MeaNS - Measles Nucleotide Surveillance Program.</title>
        <authorList>
            <person name="Tran T."/>
            <person name="Druce J."/>
        </authorList>
    </citation>
    <scope>NUCLEOTIDE SEQUENCE</scope>
    <source>
        <strain evidence="2">UCB-OBI-ISO-001</strain>
        <tissue evidence="2">Gonad</tissue>
    </source>
</reference>